<dbReference type="Proteomes" id="UP000823399">
    <property type="component" value="Unassembled WGS sequence"/>
</dbReference>
<reference evidence="1" key="1">
    <citation type="journal article" date="2020" name="New Phytol.">
        <title>Comparative genomics reveals dynamic genome evolution in host specialist ectomycorrhizal fungi.</title>
        <authorList>
            <person name="Lofgren L.A."/>
            <person name="Nguyen N.H."/>
            <person name="Vilgalys R."/>
            <person name="Ruytinx J."/>
            <person name="Liao H.L."/>
            <person name="Branco S."/>
            <person name="Kuo A."/>
            <person name="LaButti K."/>
            <person name="Lipzen A."/>
            <person name="Andreopoulos W."/>
            <person name="Pangilinan J."/>
            <person name="Riley R."/>
            <person name="Hundley H."/>
            <person name="Na H."/>
            <person name="Barry K."/>
            <person name="Grigoriev I.V."/>
            <person name="Stajich J.E."/>
            <person name="Kennedy P.G."/>
        </authorList>
    </citation>
    <scope>NUCLEOTIDE SEQUENCE</scope>
    <source>
        <strain evidence="1">FC423</strain>
    </source>
</reference>
<evidence type="ECO:0000313" key="1">
    <source>
        <dbReference type="EMBL" id="KAG2108899.1"/>
    </source>
</evidence>
<dbReference type="AlphaFoldDB" id="A0A9P7JUE9"/>
<dbReference type="RefSeq" id="XP_041293142.1">
    <property type="nucleotide sequence ID" value="XM_041441436.1"/>
</dbReference>
<protein>
    <submittedName>
        <fullName evidence="1">Uncharacterized protein</fullName>
    </submittedName>
</protein>
<gene>
    <name evidence="1" type="ORF">F5147DRAFT_773233</name>
</gene>
<name>A0A9P7JUE9_9AGAM</name>
<dbReference type="GeneID" id="64703695"/>
<comment type="caution">
    <text evidence="1">The sequence shown here is derived from an EMBL/GenBank/DDBJ whole genome shotgun (WGS) entry which is preliminary data.</text>
</comment>
<evidence type="ECO:0000313" key="2">
    <source>
        <dbReference type="Proteomes" id="UP000823399"/>
    </source>
</evidence>
<dbReference type="EMBL" id="JABBWM010000025">
    <property type="protein sequence ID" value="KAG2108899.1"/>
    <property type="molecule type" value="Genomic_DNA"/>
</dbReference>
<accession>A0A9P7JUE9</accession>
<dbReference type="OrthoDB" id="2684477at2759"/>
<proteinExistence type="predicted"/>
<sequence>MNNQGNANIGGNENNENLNHDIPQHLLEHIPWPRDVSFRMTDRQLELVYITWAAARMHVRQQVYRPDLPFAPNPLPPVWPEELCVKMVLWIAREHRMFEMEGSEVRISADRLRMDEEERRNWEGPVGAEEVDGASVDSGIGVVEIKVQLRSLSIESADDARNNVDGAEAGSLTGLRQAMLSWTASMRP</sequence>
<organism evidence="1 2">
    <name type="scientific">Suillus discolor</name>
    <dbReference type="NCBI Taxonomy" id="1912936"/>
    <lineage>
        <taxon>Eukaryota</taxon>
        <taxon>Fungi</taxon>
        <taxon>Dikarya</taxon>
        <taxon>Basidiomycota</taxon>
        <taxon>Agaricomycotina</taxon>
        <taxon>Agaricomycetes</taxon>
        <taxon>Agaricomycetidae</taxon>
        <taxon>Boletales</taxon>
        <taxon>Suillineae</taxon>
        <taxon>Suillaceae</taxon>
        <taxon>Suillus</taxon>
    </lineage>
</organism>
<keyword evidence="2" id="KW-1185">Reference proteome</keyword>